<protein>
    <submittedName>
        <fullName evidence="1">Uncharacterized protein</fullName>
    </submittedName>
</protein>
<evidence type="ECO:0000313" key="1">
    <source>
        <dbReference type="EMBL" id="KAI5661058.1"/>
    </source>
</evidence>
<reference evidence="2" key="1">
    <citation type="journal article" date="2023" name="Nat. Plants">
        <title>Single-cell RNA sequencing provides a high-resolution roadmap for understanding the multicellular compartmentation of specialized metabolism.</title>
        <authorList>
            <person name="Sun S."/>
            <person name="Shen X."/>
            <person name="Li Y."/>
            <person name="Li Y."/>
            <person name="Wang S."/>
            <person name="Li R."/>
            <person name="Zhang H."/>
            <person name="Shen G."/>
            <person name="Guo B."/>
            <person name="Wei J."/>
            <person name="Xu J."/>
            <person name="St-Pierre B."/>
            <person name="Chen S."/>
            <person name="Sun C."/>
        </authorList>
    </citation>
    <scope>NUCLEOTIDE SEQUENCE [LARGE SCALE GENOMIC DNA]</scope>
</reference>
<organism evidence="1 2">
    <name type="scientific">Catharanthus roseus</name>
    <name type="common">Madagascar periwinkle</name>
    <name type="synonym">Vinca rosea</name>
    <dbReference type="NCBI Taxonomy" id="4058"/>
    <lineage>
        <taxon>Eukaryota</taxon>
        <taxon>Viridiplantae</taxon>
        <taxon>Streptophyta</taxon>
        <taxon>Embryophyta</taxon>
        <taxon>Tracheophyta</taxon>
        <taxon>Spermatophyta</taxon>
        <taxon>Magnoliopsida</taxon>
        <taxon>eudicotyledons</taxon>
        <taxon>Gunneridae</taxon>
        <taxon>Pentapetalae</taxon>
        <taxon>asterids</taxon>
        <taxon>lamiids</taxon>
        <taxon>Gentianales</taxon>
        <taxon>Apocynaceae</taxon>
        <taxon>Rauvolfioideae</taxon>
        <taxon>Vinceae</taxon>
        <taxon>Catharanthinae</taxon>
        <taxon>Catharanthus</taxon>
    </lineage>
</organism>
<comment type="caution">
    <text evidence="1">The sequence shown here is derived from an EMBL/GenBank/DDBJ whole genome shotgun (WGS) entry which is preliminary data.</text>
</comment>
<evidence type="ECO:0000313" key="2">
    <source>
        <dbReference type="Proteomes" id="UP001060085"/>
    </source>
</evidence>
<accession>A0ACC0ANP7</accession>
<gene>
    <name evidence="1" type="ORF">M9H77_20381</name>
</gene>
<keyword evidence="2" id="KW-1185">Reference proteome</keyword>
<dbReference type="EMBL" id="CM044705">
    <property type="protein sequence ID" value="KAI5661058.1"/>
    <property type="molecule type" value="Genomic_DNA"/>
</dbReference>
<dbReference type="Proteomes" id="UP001060085">
    <property type="component" value="Linkage Group LG05"/>
</dbReference>
<sequence length="336" mass="37692">MDMEVMIPSPAVDFNFDSACTTPFISAPSSPLPFGNYFSAPTSPTRRTSSSSSSYYFNEFADEIPNETPNFSDDDEDFAFDFSGQLETSSPLTADELFDGGKIKPLRPPLPPRPKSPKRMINLSRNRKKEIVESCNESAIDCELRGRDRSNSGNHTESMGRKKGGRSLSPFRVSDLLMEEGKDDYNDISSSAAAVTTSSSLFSTSSFAWFWYRKWKLKDLLLFRSASEGHTTSNEQLKKYAILKKSQQEDVKNSSFRSIDSASGSVSGRSRRRRGQISAHELHYTRKRAMAEEMRRKTSLPYKPGLFGCLGFRTGVPPMNEISRGFGGSMPRERYN</sequence>
<proteinExistence type="predicted"/>
<name>A0ACC0ANP7_CATRO</name>